<dbReference type="eggNOG" id="KOG2969">
    <property type="taxonomic scope" value="Eukaryota"/>
</dbReference>
<dbReference type="STRING" id="237561.A0A1D8PU08"/>
<dbReference type="InParanoid" id="A0A1D8PU08"/>
<evidence type="ECO:0000256" key="3">
    <source>
        <dbReference type="ARBA" id="ARBA00010766"/>
    </source>
</evidence>
<dbReference type="NCBIfam" id="TIGR02396">
    <property type="entry name" value="diverge_rpsU"/>
    <property type="match status" value="1"/>
</dbReference>
<dbReference type="InterPro" id="IPR013718">
    <property type="entry name" value="COQ9_C"/>
</dbReference>
<comment type="pathway">
    <text evidence="2 8">Cofactor biosynthesis; ubiquinone biosynthesis.</text>
</comment>
<evidence type="ECO:0000256" key="6">
    <source>
        <dbReference type="ARBA" id="ARBA00023121"/>
    </source>
</evidence>
<dbReference type="OrthoDB" id="619536at2759"/>
<dbReference type="Pfam" id="PF08511">
    <property type="entry name" value="COQ9"/>
    <property type="match status" value="1"/>
</dbReference>
<name>A0A1D8PU08_CANAL</name>
<reference evidence="11 12" key="2">
    <citation type="journal article" date="2007" name="Genome Biol.">
        <title>Assembly of the Candida albicans genome into sixteen supercontigs aligned on the eight chromosomes.</title>
        <authorList>
            <person name="van het Hoog M."/>
            <person name="Rast T.J."/>
            <person name="Martchenko M."/>
            <person name="Grindle S."/>
            <person name="Dignard D."/>
            <person name="Hogues H."/>
            <person name="Cuomo C."/>
            <person name="Berriman M."/>
            <person name="Scherer S."/>
            <person name="Magee B.B."/>
            <person name="Whiteway M."/>
            <person name="Chibana H."/>
            <person name="Nantel A."/>
            <person name="Magee P.T."/>
        </authorList>
    </citation>
    <scope>GENOME REANNOTATION</scope>
    <source>
        <strain evidence="12">SC5314 / ATCC MYA-2876</strain>
    </source>
</reference>
<organism evidence="11 12">
    <name type="scientific">Candida albicans (strain SC5314 / ATCC MYA-2876)</name>
    <name type="common">Yeast</name>
    <dbReference type="NCBI Taxonomy" id="237561"/>
    <lineage>
        <taxon>Eukaryota</taxon>
        <taxon>Fungi</taxon>
        <taxon>Dikarya</taxon>
        <taxon>Ascomycota</taxon>
        <taxon>Saccharomycotina</taxon>
        <taxon>Pichiomycetes</taxon>
        <taxon>Debaryomycetaceae</taxon>
        <taxon>Candida/Lodderomyces clade</taxon>
        <taxon>Candida</taxon>
    </lineage>
</organism>
<dbReference type="PANTHER" id="PTHR21427:SF19">
    <property type="entry name" value="UBIQUINONE BIOSYNTHESIS PROTEIN COQ9, MITOCHONDRIAL"/>
    <property type="match status" value="1"/>
</dbReference>
<protein>
    <recommendedName>
        <fullName evidence="8">Ubiquinone biosynthesis protein</fullName>
    </recommendedName>
</protein>
<dbReference type="InterPro" id="IPR012762">
    <property type="entry name" value="Ubiq_biosynth_COQ9"/>
</dbReference>
<gene>
    <name evidence="11" type="ordered locus">CAALFM_CR09590WA</name>
    <name evidence="10" type="ordered locus">orf19.6602</name>
</gene>
<evidence type="ECO:0000256" key="2">
    <source>
        <dbReference type="ARBA" id="ARBA00004749"/>
    </source>
</evidence>
<keyword evidence="7 8" id="KW-0496">Mitochondrion</keyword>
<evidence type="ECO:0000256" key="4">
    <source>
        <dbReference type="ARBA" id="ARBA00022688"/>
    </source>
</evidence>
<comment type="similarity">
    <text evidence="3 8">Belongs to the COQ9 family.</text>
</comment>
<evidence type="ECO:0000259" key="9">
    <source>
        <dbReference type="Pfam" id="PF08511"/>
    </source>
</evidence>
<dbReference type="VEuPathDB" id="FungiDB:CR_09590W_A"/>
<dbReference type="EMBL" id="CP017630">
    <property type="protein sequence ID" value="AOW31617.1"/>
    <property type="molecule type" value="Genomic_DNA"/>
</dbReference>
<dbReference type="Proteomes" id="UP000000559">
    <property type="component" value="Chromosome R"/>
</dbReference>
<comment type="function">
    <text evidence="8">Membrane-associated protein that warps the membrane surface to access and bind aromatic isoprenes with high specificity, including ubiquinone (CoQ) isoprene intermediates and presents them directly to Coq7, therefore facilitating the Coq7-mediated hydroxylase step. Participates in the biosynthesis of coenzyme Q, also named ubiquinone, an essential lipid-soluble electron transporter for aerobic cellular respiration.</text>
</comment>
<keyword evidence="5" id="KW-0809">Transit peptide</keyword>
<evidence type="ECO:0000256" key="5">
    <source>
        <dbReference type="ARBA" id="ARBA00022946"/>
    </source>
</evidence>
<dbReference type="FunCoup" id="A0A1D8PU08">
    <property type="interactions" value="261"/>
</dbReference>
<accession>A0A1D8PU08</accession>
<dbReference type="GO" id="GO:0005743">
    <property type="term" value="C:mitochondrial inner membrane"/>
    <property type="evidence" value="ECO:0000318"/>
    <property type="project" value="GO_Central"/>
</dbReference>
<keyword evidence="11" id="KW-0830">Ubiquinone</keyword>
<reference evidence="11 12" key="3">
    <citation type="journal article" date="2013" name="Genome Biol.">
        <title>Assembly of a phased diploid Candida albicans genome facilitates allele-specific measurements and provides a simple model for repeat and indel structure.</title>
        <authorList>
            <person name="Muzzey D."/>
            <person name="Schwartz K."/>
            <person name="Weissman J.S."/>
            <person name="Sherlock G."/>
        </authorList>
    </citation>
    <scope>NUCLEOTIDE SEQUENCE [LARGE SCALE GENOMIC DNA]</scope>
    <source>
        <strain evidence="12">SC5314 / ATCC MYA-2876</strain>
    </source>
</reference>
<dbReference type="RefSeq" id="XP_711301.1">
    <property type="nucleotide sequence ID" value="XM_706209.1"/>
</dbReference>
<reference evidence="11 12" key="1">
    <citation type="journal article" date="2004" name="Proc. Natl. Acad. Sci. U.S.A.">
        <title>The diploid genome sequence of Candida albicans.</title>
        <authorList>
            <person name="Jones T."/>
            <person name="Federspiel N.A."/>
            <person name="Chibana H."/>
            <person name="Dungan J."/>
            <person name="Kalman S."/>
            <person name="Magee B.B."/>
            <person name="Newport G."/>
            <person name="Thorstenson Y.R."/>
            <person name="Agabian N."/>
            <person name="Magee P.T."/>
            <person name="Davis R.W."/>
            <person name="Scherer S."/>
        </authorList>
    </citation>
    <scope>NUCLEOTIDE SEQUENCE [LARGE SCALE GENOMIC DNA]</scope>
    <source>
        <strain evidence="12">SC5314 / ATCC MYA-2876</strain>
    </source>
</reference>
<keyword evidence="12" id="KW-1185">Reference proteome</keyword>
<evidence type="ECO:0000313" key="11">
    <source>
        <dbReference type="EMBL" id="AOW31617.1"/>
    </source>
</evidence>
<dbReference type="UniPathway" id="UPA00232"/>
<evidence type="ECO:0000313" key="10">
    <source>
        <dbReference type="CGD" id="CAL0000175259"/>
    </source>
</evidence>
<dbReference type="GO" id="GO:0006744">
    <property type="term" value="P:ubiquinone biosynthetic process"/>
    <property type="evidence" value="ECO:0000318"/>
    <property type="project" value="GO_Central"/>
</dbReference>
<dbReference type="OMA" id="SELFMAQ"/>
<dbReference type="PANTHER" id="PTHR21427">
    <property type="entry name" value="UBIQUINONE BIOSYNTHESIS PROTEIN COQ9, MITOCHONDRIAL"/>
    <property type="match status" value="1"/>
</dbReference>
<evidence type="ECO:0000256" key="8">
    <source>
        <dbReference type="RuleBase" id="RU366063"/>
    </source>
</evidence>
<feature type="domain" description="COQ9 C-terminal" evidence="9">
    <location>
        <begin position="191"/>
        <end position="260"/>
    </location>
</feature>
<keyword evidence="6 8" id="KW-0446">Lipid-binding</keyword>
<evidence type="ECO:0000256" key="1">
    <source>
        <dbReference type="ARBA" id="ARBA00004173"/>
    </source>
</evidence>
<keyword evidence="4 8" id="KW-0831">Ubiquinone biosynthesis</keyword>
<comment type="subcellular location">
    <subcellularLocation>
        <location evidence="1 8">Mitochondrion</location>
    </subcellularLocation>
</comment>
<proteinExistence type="inferred from homology"/>
<dbReference type="AlphaFoldDB" id="A0A1D8PU08"/>
<evidence type="ECO:0000313" key="12">
    <source>
        <dbReference type="Proteomes" id="UP000000559"/>
    </source>
</evidence>
<dbReference type="GO" id="GO:0008289">
    <property type="term" value="F:lipid binding"/>
    <property type="evidence" value="ECO:0000318"/>
    <property type="project" value="GO_Central"/>
</dbReference>
<dbReference type="CGD" id="CAL0000175259">
    <property type="gene designation" value="orf19.6602"/>
</dbReference>
<dbReference type="SMR" id="A0A1D8PU08"/>
<evidence type="ECO:0000256" key="7">
    <source>
        <dbReference type="ARBA" id="ARBA00023128"/>
    </source>
</evidence>
<dbReference type="GeneID" id="3647095"/>
<sequence>MSSSLLLLSRTIKHNSIPIKKPLFTFTPTSTSTSRSISISTSSTCNIIRYYHSQDHININTIDNNNKIDDQILTTAIKYIPEYGFQSQCITKAIKELKYPDSMNSLFTFKKSESNQSLELQLMIHWLKLQRYNLEKYIEKNPTPGSSSSSSTSYEDRLIELINVRLSYNKPILNQLKTTGISQLILPYNLTQGLNELYLLSDDLAFYSGDESNDFSWYSKRLSIASIYVSSELFMLNDNTKDFELTQRFIKQRVYDLKKLSDGYNNIEQWLGFNGISFINLIKSQLTRG</sequence>
<dbReference type="KEGG" id="cal:CAALFM_CR09590WA"/>